<reference evidence="10" key="1">
    <citation type="submission" date="2017-02" db="EMBL/GenBank/DDBJ databases">
        <authorList>
            <person name="Varghese N."/>
            <person name="Submissions S."/>
        </authorList>
    </citation>
    <scope>NUCLEOTIDE SEQUENCE [LARGE SCALE GENOMIC DNA]</scope>
    <source>
        <strain evidence="10">DSM 16521</strain>
    </source>
</reference>
<dbReference type="CDD" id="cd00075">
    <property type="entry name" value="HATPase"/>
    <property type="match status" value="1"/>
</dbReference>
<dbReference type="PANTHER" id="PTHR43547:SF10">
    <property type="entry name" value="SENSOR HISTIDINE KINASE DCUS"/>
    <property type="match status" value="1"/>
</dbReference>
<dbReference type="InterPro" id="IPR004358">
    <property type="entry name" value="Sig_transdc_His_kin-like_C"/>
</dbReference>
<dbReference type="InterPro" id="IPR039506">
    <property type="entry name" value="SPOB_a"/>
</dbReference>
<keyword evidence="4" id="KW-0808">Transferase</keyword>
<dbReference type="Pfam" id="PF02518">
    <property type="entry name" value="HATPase_c"/>
    <property type="match status" value="1"/>
</dbReference>
<dbReference type="Pfam" id="PF14689">
    <property type="entry name" value="SPOB_a"/>
    <property type="match status" value="1"/>
</dbReference>
<evidence type="ECO:0000256" key="5">
    <source>
        <dbReference type="ARBA" id="ARBA00022777"/>
    </source>
</evidence>
<dbReference type="InterPro" id="IPR016120">
    <property type="entry name" value="Sig_transdc_His_kin_SpoOB"/>
</dbReference>
<dbReference type="AlphaFoldDB" id="A0A1T4R5U9"/>
<dbReference type="Proteomes" id="UP000189933">
    <property type="component" value="Unassembled WGS sequence"/>
</dbReference>
<protein>
    <recommendedName>
        <fullName evidence="2">histidine kinase</fullName>
        <ecNumber evidence="2">2.7.13.3</ecNumber>
    </recommendedName>
</protein>
<evidence type="ECO:0000313" key="10">
    <source>
        <dbReference type="Proteomes" id="UP000189933"/>
    </source>
</evidence>
<feature type="transmembrane region" description="Helical" evidence="7">
    <location>
        <begin position="12"/>
        <end position="34"/>
    </location>
</feature>
<organism evidence="9 10">
    <name type="scientific">Carboxydocella sporoproducens DSM 16521</name>
    <dbReference type="NCBI Taxonomy" id="1121270"/>
    <lineage>
        <taxon>Bacteria</taxon>
        <taxon>Bacillati</taxon>
        <taxon>Bacillota</taxon>
        <taxon>Clostridia</taxon>
        <taxon>Eubacteriales</taxon>
        <taxon>Clostridiales Family XVI. Incertae Sedis</taxon>
        <taxon>Carboxydocella</taxon>
    </lineage>
</organism>
<name>A0A1T4R5U9_9FIRM</name>
<evidence type="ECO:0000259" key="8">
    <source>
        <dbReference type="PROSITE" id="PS50109"/>
    </source>
</evidence>
<dbReference type="PANTHER" id="PTHR43547">
    <property type="entry name" value="TWO-COMPONENT HISTIDINE KINASE"/>
    <property type="match status" value="1"/>
</dbReference>
<evidence type="ECO:0000256" key="7">
    <source>
        <dbReference type="SAM" id="Phobius"/>
    </source>
</evidence>
<dbReference type="InterPro" id="IPR003594">
    <property type="entry name" value="HATPase_dom"/>
</dbReference>
<dbReference type="PROSITE" id="PS50109">
    <property type="entry name" value="HIS_KIN"/>
    <property type="match status" value="1"/>
</dbReference>
<gene>
    <name evidence="9" type="ORF">SAMN02745885_01948</name>
</gene>
<dbReference type="OrthoDB" id="1634477at2"/>
<dbReference type="SUPFAM" id="SSF55890">
    <property type="entry name" value="Sporulation response regulatory protein Spo0B"/>
    <property type="match status" value="1"/>
</dbReference>
<dbReference type="SUPFAM" id="SSF55874">
    <property type="entry name" value="ATPase domain of HSP90 chaperone/DNA topoisomerase II/histidine kinase"/>
    <property type="match status" value="1"/>
</dbReference>
<keyword evidence="5 9" id="KW-0418">Kinase</keyword>
<accession>A0A1T4R5U9</accession>
<keyword evidence="7" id="KW-0472">Membrane</keyword>
<dbReference type="PRINTS" id="PR00344">
    <property type="entry name" value="BCTRLSENSOR"/>
</dbReference>
<evidence type="ECO:0000313" key="9">
    <source>
        <dbReference type="EMBL" id="SKA11422.1"/>
    </source>
</evidence>
<keyword evidence="3" id="KW-0597">Phosphoprotein</keyword>
<evidence type="ECO:0000256" key="1">
    <source>
        <dbReference type="ARBA" id="ARBA00000085"/>
    </source>
</evidence>
<dbReference type="SMART" id="SM00387">
    <property type="entry name" value="HATPase_c"/>
    <property type="match status" value="1"/>
</dbReference>
<keyword evidence="6" id="KW-0902">Two-component regulatory system</keyword>
<evidence type="ECO:0000256" key="6">
    <source>
        <dbReference type="ARBA" id="ARBA00023012"/>
    </source>
</evidence>
<feature type="domain" description="Histidine kinase" evidence="8">
    <location>
        <begin position="159"/>
        <end position="291"/>
    </location>
</feature>
<comment type="catalytic activity">
    <reaction evidence="1">
        <text>ATP + protein L-histidine = ADP + protein N-phospho-L-histidine.</text>
        <dbReference type="EC" id="2.7.13.3"/>
    </reaction>
</comment>
<keyword evidence="7" id="KW-1133">Transmembrane helix</keyword>
<dbReference type="GO" id="GO:0000155">
    <property type="term" value="F:phosphorelay sensor kinase activity"/>
    <property type="evidence" value="ECO:0007669"/>
    <property type="project" value="InterPro"/>
</dbReference>
<dbReference type="Gene3D" id="1.10.287.130">
    <property type="match status" value="1"/>
</dbReference>
<dbReference type="EC" id="2.7.13.3" evidence="2"/>
<keyword evidence="7" id="KW-0812">Transmembrane</keyword>
<proteinExistence type="predicted"/>
<dbReference type="RefSeq" id="WP_078665982.1">
    <property type="nucleotide sequence ID" value="NZ_FUXM01000025.1"/>
</dbReference>
<dbReference type="Gene3D" id="3.30.565.10">
    <property type="entry name" value="Histidine kinase-like ATPase, C-terminal domain"/>
    <property type="match status" value="1"/>
</dbReference>
<dbReference type="InterPro" id="IPR005467">
    <property type="entry name" value="His_kinase_dom"/>
</dbReference>
<evidence type="ECO:0000256" key="4">
    <source>
        <dbReference type="ARBA" id="ARBA00022679"/>
    </source>
</evidence>
<keyword evidence="10" id="KW-1185">Reference proteome</keyword>
<evidence type="ECO:0000256" key="3">
    <source>
        <dbReference type="ARBA" id="ARBA00022553"/>
    </source>
</evidence>
<evidence type="ECO:0000256" key="2">
    <source>
        <dbReference type="ARBA" id="ARBA00012438"/>
    </source>
</evidence>
<feature type="transmembrane region" description="Helical" evidence="7">
    <location>
        <begin position="49"/>
        <end position="68"/>
    </location>
</feature>
<sequence length="306" mass="34364">MPSRQISRKVAFLIANILLQGWLFLLLVTLQLFWRYETRWSSVLRSDSLLITIGLLGVFCAILGVFMVREIIRMADVEEEARLQALQLEEAKEFNATLSAYRHDFLNHLQVIGGLIQLGKPQDAYEYLAEITAQLIGANKNRLVSQPEVEALLWKKKALAEEKGIRLQFNIRSNLGQAEISGLDLARILGNLLDNAIYAVKDLLPRDRIVTVSIEELEEGFRLAVHNWGPPIPVKLQRLIFERGFTTKGAEGNGLGLDIVATLVQKNRGKINLVSTEAEGTTFTVWLPRRDGNLAVTIWAGPGLWL</sequence>
<dbReference type="EMBL" id="FUXM01000025">
    <property type="protein sequence ID" value="SKA11422.1"/>
    <property type="molecule type" value="Genomic_DNA"/>
</dbReference>
<dbReference type="InterPro" id="IPR036890">
    <property type="entry name" value="HATPase_C_sf"/>
</dbReference>